<keyword evidence="14" id="KW-0067">ATP-binding</keyword>
<feature type="domain" description="Riboflavin kinase" evidence="19">
    <location>
        <begin position="175"/>
        <end position="299"/>
    </location>
</feature>
<comment type="similarity">
    <text evidence="3">Belongs to the RibF family.</text>
</comment>
<evidence type="ECO:0000256" key="17">
    <source>
        <dbReference type="ARBA" id="ARBA00049494"/>
    </source>
</evidence>
<evidence type="ECO:0000313" key="20">
    <source>
        <dbReference type="EMBL" id="HIR67303.1"/>
    </source>
</evidence>
<comment type="catalytic activity">
    <reaction evidence="16">
        <text>riboflavin + ATP = FMN + ADP + H(+)</text>
        <dbReference type="Rhea" id="RHEA:14357"/>
        <dbReference type="ChEBI" id="CHEBI:15378"/>
        <dbReference type="ChEBI" id="CHEBI:30616"/>
        <dbReference type="ChEBI" id="CHEBI:57986"/>
        <dbReference type="ChEBI" id="CHEBI:58210"/>
        <dbReference type="ChEBI" id="CHEBI:456216"/>
        <dbReference type="EC" id="2.7.1.26"/>
    </reaction>
</comment>
<evidence type="ECO:0000256" key="16">
    <source>
        <dbReference type="ARBA" id="ARBA00047880"/>
    </source>
</evidence>
<reference evidence="20" key="2">
    <citation type="journal article" date="2021" name="PeerJ">
        <title>Extensive microbial diversity within the chicken gut microbiome revealed by metagenomics and culture.</title>
        <authorList>
            <person name="Gilroy R."/>
            <person name="Ravi A."/>
            <person name="Getino M."/>
            <person name="Pursley I."/>
            <person name="Horton D.L."/>
            <person name="Alikhan N.F."/>
            <person name="Baker D."/>
            <person name="Gharbi K."/>
            <person name="Hall N."/>
            <person name="Watson M."/>
            <person name="Adriaenssens E.M."/>
            <person name="Foster-Nyarko E."/>
            <person name="Jarju S."/>
            <person name="Secka A."/>
            <person name="Antonio M."/>
            <person name="Oren A."/>
            <person name="Chaudhuri R.R."/>
            <person name="La Ragione R."/>
            <person name="Hildebrand F."/>
            <person name="Pallen M.J."/>
        </authorList>
    </citation>
    <scope>NUCLEOTIDE SEQUENCE</scope>
    <source>
        <strain evidence="20">ChiW16-3235</strain>
    </source>
</reference>
<evidence type="ECO:0000256" key="8">
    <source>
        <dbReference type="ARBA" id="ARBA00022643"/>
    </source>
</evidence>
<dbReference type="CDD" id="cd02064">
    <property type="entry name" value="FAD_synthetase_N"/>
    <property type="match status" value="1"/>
</dbReference>
<dbReference type="InterPro" id="IPR023468">
    <property type="entry name" value="Riboflavin_kinase"/>
</dbReference>
<evidence type="ECO:0000256" key="11">
    <source>
        <dbReference type="ARBA" id="ARBA00022741"/>
    </source>
</evidence>
<dbReference type="SMART" id="SM00904">
    <property type="entry name" value="Flavokinase"/>
    <property type="match status" value="1"/>
</dbReference>
<dbReference type="Proteomes" id="UP000823913">
    <property type="component" value="Unassembled WGS sequence"/>
</dbReference>
<dbReference type="Gene3D" id="2.40.30.30">
    <property type="entry name" value="Riboflavin kinase-like"/>
    <property type="match status" value="1"/>
</dbReference>
<evidence type="ECO:0000256" key="10">
    <source>
        <dbReference type="ARBA" id="ARBA00022695"/>
    </source>
</evidence>
<organism evidence="20 21">
    <name type="scientific">Candidatus Coproplasma avicola</name>
    <dbReference type="NCBI Taxonomy" id="2840744"/>
    <lineage>
        <taxon>Bacteria</taxon>
        <taxon>Bacillati</taxon>
        <taxon>Bacillota</taxon>
        <taxon>Clostridia</taxon>
        <taxon>Eubacteriales</taxon>
        <taxon>Candidatus Coproplasma</taxon>
    </lineage>
</organism>
<dbReference type="EMBL" id="DVHK01000093">
    <property type="protein sequence ID" value="HIR67303.1"/>
    <property type="molecule type" value="Genomic_DNA"/>
</dbReference>
<dbReference type="AlphaFoldDB" id="A0A9D1E6B1"/>
<evidence type="ECO:0000256" key="12">
    <source>
        <dbReference type="ARBA" id="ARBA00022777"/>
    </source>
</evidence>
<keyword evidence="13" id="KW-0274">FAD</keyword>
<keyword evidence="10 20" id="KW-0548">Nucleotidyltransferase</keyword>
<name>A0A9D1E6B1_9FIRM</name>
<dbReference type="PANTHER" id="PTHR22749">
    <property type="entry name" value="RIBOFLAVIN KINASE/FMN ADENYLYLTRANSFERASE"/>
    <property type="match status" value="1"/>
</dbReference>
<evidence type="ECO:0000256" key="6">
    <source>
        <dbReference type="ARBA" id="ARBA00018483"/>
    </source>
</evidence>
<dbReference type="GO" id="GO:0008531">
    <property type="term" value="F:riboflavin kinase activity"/>
    <property type="evidence" value="ECO:0007669"/>
    <property type="project" value="UniProtKB-EC"/>
</dbReference>
<evidence type="ECO:0000256" key="2">
    <source>
        <dbReference type="ARBA" id="ARBA00005201"/>
    </source>
</evidence>
<dbReference type="Pfam" id="PF01687">
    <property type="entry name" value="Flavokinase"/>
    <property type="match status" value="1"/>
</dbReference>
<dbReference type="NCBIfam" id="TIGR00083">
    <property type="entry name" value="ribF"/>
    <property type="match status" value="1"/>
</dbReference>
<comment type="pathway">
    <text evidence="2">Cofactor biosynthesis; FMN biosynthesis; FMN from riboflavin (ATP route): step 1/1.</text>
</comment>
<evidence type="ECO:0000256" key="14">
    <source>
        <dbReference type="ARBA" id="ARBA00022840"/>
    </source>
</evidence>
<feature type="region of interest" description="Disordered" evidence="18">
    <location>
        <begin position="443"/>
        <end position="480"/>
    </location>
</feature>
<evidence type="ECO:0000256" key="1">
    <source>
        <dbReference type="ARBA" id="ARBA00004726"/>
    </source>
</evidence>
<proteinExistence type="inferred from homology"/>
<accession>A0A9D1E6B1</accession>
<dbReference type="InterPro" id="IPR014729">
    <property type="entry name" value="Rossmann-like_a/b/a_fold"/>
</dbReference>
<evidence type="ECO:0000256" key="15">
    <source>
        <dbReference type="ARBA" id="ARBA00023268"/>
    </source>
</evidence>
<keyword evidence="8" id="KW-0288">FMN</keyword>
<evidence type="ECO:0000256" key="5">
    <source>
        <dbReference type="ARBA" id="ARBA00012393"/>
    </source>
</evidence>
<evidence type="ECO:0000256" key="13">
    <source>
        <dbReference type="ARBA" id="ARBA00022827"/>
    </source>
</evidence>
<dbReference type="Gene3D" id="3.40.50.620">
    <property type="entry name" value="HUPs"/>
    <property type="match status" value="1"/>
</dbReference>
<evidence type="ECO:0000256" key="9">
    <source>
        <dbReference type="ARBA" id="ARBA00022679"/>
    </source>
</evidence>
<dbReference type="SUPFAM" id="SSF82114">
    <property type="entry name" value="Riboflavin kinase-like"/>
    <property type="match status" value="1"/>
</dbReference>
<evidence type="ECO:0000256" key="4">
    <source>
        <dbReference type="ARBA" id="ARBA00012105"/>
    </source>
</evidence>
<dbReference type="InterPro" id="IPR023465">
    <property type="entry name" value="Riboflavin_kinase_dom_sf"/>
</dbReference>
<gene>
    <name evidence="20" type="primary">ribF</name>
    <name evidence="20" type="ORF">IAB94_04590</name>
</gene>
<dbReference type="GO" id="GO:0009231">
    <property type="term" value="P:riboflavin biosynthetic process"/>
    <property type="evidence" value="ECO:0007669"/>
    <property type="project" value="InterPro"/>
</dbReference>
<keyword evidence="12" id="KW-0418">Kinase</keyword>
<keyword evidence="15" id="KW-0511">Multifunctional enzyme</keyword>
<sequence length="661" mass="73398">MLEIIEYGKDEYAFPSLVVLGCFDAIHAGHRELFKKAKLQAKINGLDLGVMMFRDGKGGKQVYSFEERVAMLSSYNVKFVLVIDYTHEFKQISPIDFLHAIEDKVNVKAYMSGKDFRFGKGAKGKSSTLKNYAEDEDNGVWYMPVKDVTYEGEKISTTLIKSCLTEGNVAKAAAMLGEKFYVEGQVVEGAHRGADILGFPTINITYPDWKYPVKHGVYKVQVAAEDQVYSGIANFGGRPTFDDDKELLEVYIKDFDGDLYGKNVKVSFVGYMRSIRKFADPAELAAQLEQDKAALSLTDEQFNALYPLEESQPAIEEIATAQLEEECTPPAEVFEGAPVQQSEVQTVSEPAEVEAAIAQPAEETEVSDVEISEEIPAEVVSEEVKEEPLAEEVVEETTEEIPAEEIVEETTEETPAEELVEETTEEIPAEEAVEEIIEEVPAEEVVEDTTEEIPAEEVVEETTEEVPAEEAVEEITEEVPAEEITEEVVEETMEEIPAEEVVKETTEEVPAEEVVEETTEEIPAEEVVKETTEEVPAEEVVEETTEEVPAEEVVEETTEEVPAEEVVEEVTEEIPAEEIVEEATEEVPAEEVVEEITEEVPAEEIVEEEQQSVETTDEAEDESAEDVPEGQADEEQTEQSVEAGEEQAAEEEDNTNGSDND</sequence>
<dbReference type="GO" id="GO:0005524">
    <property type="term" value="F:ATP binding"/>
    <property type="evidence" value="ECO:0007669"/>
    <property type="project" value="UniProtKB-KW"/>
</dbReference>
<comment type="caution">
    <text evidence="20">The sequence shown here is derived from an EMBL/GenBank/DDBJ whole genome shotgun (WGS) entry which is preliminary data.</text>
</comment>
<comment type="pathway">
    <text evidence="1">Cofactor biosynthesis; FAD biosynthesis; FAD from FMN: step 1/1.</text>
</comment>
<feature type="region of interest" description="Disordered" evidence="18">
    <location>
        <begin position="407"/>
        <end position="428"/>
    </location>
</feature>
<evidence type="ECO:0000256" key="7">
    <source>
        <dbReference type="ARBA" id="ARBA00022630"/>
    </source>
</evidence>
<evidence type="ECO:0000256" key="3">
    <source>
        <dbReference type="ARBA" id="ARBA00010214"/>
    </source>
</evidence>
<dbReference type="InterPro" id="IPR002606">
    <property type="entry name" value="Riboflavin_kinase_bac"/>
</dbReference>
<dbReference type="SUPFAM" id="SSF52374">
    <property type="entry name" value="Nucleotidylyl transferase"/>
    <property type="match status" value="1"/>
</dbReference>
<dbReference type="Pfam" id="PF06574">
    <property type="entry name" value="FAD_syn"/>
    <property type="match status" value="1"/>
</dbReference>
<feature type="compositionally biased region" description="Acidic residues" evidence="18">
    <location>
        <begin position="533"/>
        <end position="661"/>
    </location>
</feature>
<evidence type="ECO:0000259" key="19">
    <source>
        <dbReference type="SMART" id="SM00904"/>
    </source>
</evidence>
<reference evidence="20" key="1">
    <citation type="submission" date="2020-10" db="EMBL/GenBank/DDBJ databases">
        <authorList>
            <person name="Gilroy R."/>
        </authorList>
    </citation>
    <scope>NUCLEOTIDE SEQUENCE</scope>
    <source>
        <strain evidence="20">ChiW16-3235</strain>
    </source>
</reference>
<protein>
    <recommendedName>
        <fullName evidence="6">Bifunctional riboflavin kinase/FMN adenylyltransferase</fullName>
        <ecNumber evidence="4">2.7.1.26</ecNumber>
        <ecNumber evidence="5">2.7.7.2</ecNumber>
    </recommendedName>
</protein>
<evidence type="ECO:0000313" key="21">
    <source>
        <dbReference type="Proteomes" id="UP000823913"/>
    </source>
</evidence>
<dbReference type="GO" id="GO:0009398">
    <property type="term" value="P:FMN biosynthetic process"/>
    <property type="evidence" value="ECO:0007669"/>
    <property type="project" value="TreeGrafter"/>
</dbReference>
<evidence type="ECO:0000256" key="18">
    <source>
        <dbReference type="SAM" id="MobiDB-lite"/>
    </source>
</evidence>
<dbReference type="InterPro" id="IPR015864">
    <property type="entry name" value="FAD_synthase"/>
</dbReference>
<keyword evidence="7" id="KW-0285">Flavoprotein</keyword>
<dbReference type="InterPro" id="IPR015865">
    <property type="entry name" value="Riboflavin_kinase_bac/euk"/>
</dbReference>
<dbReference type="EC" id="2.7.7.2" evidence="5"/>
<comment type="catalytic activity">
    <reaction evidence="17">
        <text>FMN + ATP + H(+) = FAD + diphosphate</text>
        <dbReference type="Rhea" id="RHEA:17237"/>
        <dbReference type="ChEBI" id="CHEBI:15378"/>
        <dbReference type="ChEBI" id="CHEBI:30616"/>
        <dbReference type="ChEBI" id="CHEBI:33019"/>
        <dbReference type="ChEBI" id="CHEBI:57692"/>
        <dbReference type="ChEBI" id="CHEBI:58210"/>
        <dbReference type="EC" id="2.7.7.2"/>
    </reaction>
</comment>
<dbReference type="PANTHER" id="PTHR22749:SF6">
    <property type="entry name" value="RIBOFLAVIN KINASE"/>
    <property type="match status" value="1"/>
</dbReference>
<dbReference type="EC" id="2.7.1.26" evidence="4"/>
<dbReference type="GO" id="GO:0003919">
    <property type="term" value="F:FMN adenylyltransferase activity"/>
    <property type="evidence" value="ECO:0007669"/>
    <property type="project" value="UniProtKB-EC"/>
</dbReference>
<feature type="region of interest" description="Disordered" evidence="18">
    <location>
        <begin position="492"/>
        <end position="661"/>
    </location>
</feature>
<keyword evidence="9 20" id="KW-0808">Transferase</keyword>
<feature type="compositionally biased region" description="Acidic residues" evidence="18">
    <location>
        <begin position="507"/>
        <end position="524"/>
    </location>
</feature>
<keyword evidence="11" id="KW-0547">Nucleotide-binding</keyword>